<dbReference type="RefSeq" id="WP_184287685.1">
    <property type="nucleotide sequence ID" value="NZ_JACHJO010000002.1"/>
</dbReference>
<dbReference type="InterPro" id="IPR052523">
    <property type="entry name" value="Trichothecene_AcTrans"/>
</dbReference>
<feature type="domain" description="N-acetyltransferase" evidence="1">
    <location>
        <begin position="123"/>
        <end position="185"/>
    </location>
</feature>
<dbReference type="InterPro" id="IPR016181">
    <property type="entry name" value="Acyl_CoA_acyltransferase"/>
</dbReference>
<dbReference type="PANTHER" id="PTHR42791:SF1">
    <property type="entry name" value="N-ACETYLTRANSFERASE DOMAIN-CONTAINING PROTEIN"/>
    <property type="match status" value="1"/>
</dbReference>
<dbReference type="Pfam" id="PF00583">
    <property type="entry name" value="Acetyltransf_1"/>
    <property type="match status" value="1"/>
</dbReference>
<gene>
    <name evidence="2" type="ORF">FHS13_000838</name>
</gene>
<proteinExistence type="predicted"/>
<reference evidence="2 3" key="1">
    <citation type="submission" date="2020-08" db="EMBL/GenBank/DDBJ databases">
        <title>Genomic Encyclopedia of Type Strains, Phase III (KMG-III): the genomes of soil and plant-associated and newly described type strains.</title>
        <authorList>
            <person name="Whitman W."/>
        </authorList>
    </citation>
    <scope>NUCLEOTIDE SEQUENCE [LARGE SCALE GENOMIC DNA]</scope>
    <source>
        <strain evidence="2 3">CECT 8712</strain>
    </source>
</reference>
<dbReference type="Proteomes" id="UP000536604">
    <property type="component" value="Unassembled WGS sequence"/>
</dbReference>
<dbReference type="PANTHER" id="PTHR42791">
    <property type="entry name" value="GNAT FAMILY ACETYLTRANSFERASE"/>
    <property type="match status" value="1"/>
</dbReference>
<dbReference type="GO" id="GO:0005840">
    <property type="term" value="C:ribosome"/>
    <property type="evidence" value="ECO:0007669"/>
    <property type="project" value="UniProtKB-KW"/>
</dbReference>
<keyword evidence="3" id="KW-1185">Reference proteome</keyword>
<evidence type="ECO:0000259" key="1">
    <source>
        <dbReference type="Pfam" id="PF00583"/>
    </source>
</evidence>
<dbReference type="GO" id="GO:0016747">
    <property type="term" value="F:acyltransferase activity, transferring groups other than amino-acyl groups"/>
    <property type="evidence" value="ECO:0007669"/>
    <property type="project" value="InterPro"/>
</dbReference>
<comment type="caution">
    <text evidence="2">The sequence shown here is derived from an EMBL/GenBank/DDBJ whole genome shotgun (WGS) entry which is preliminary data.</text>
</comment>
<evidence type="ECO:0000313" key="3">
    <source>
        <dbReference type="Proteomes" id="UP000536604"/>
    </source>
</evidence>
<evidence type="ECO:0000313" key="2">
    <source>
        <dbReference type="EMBL" id="MBB6118906.1"/>
    </source>
</evidence>
<sequence length="208" mass="22416">MTPTATAAQGVRTASAGDVPSIARVLGRAFYDDPLFIWLFPDDSRRMAQATRACALLAGFAYVPGGHATVAVSEDVVRGAALWASPGSAPEGLAAGMRALPHWLQLLGPAKLLRFARYMNRLTAATPSEPHWYLTYLAADPATPHRGLGGRLIRWGIAQAEADGVPLYLETMNPHNIGYYERFDFHVVNTVTAPGAPTSYGLMRSPMH</sequence>
<protein>
    <submittedName>
        <fullName evidence="2">Ribosomal protein S18 acetylase RimI-like enzyme</fullName>
    </submittedName>
</protein>
<name>A0A841INQ5_9ACTN</name>
<dbReference type="SUPFAM" id="SSF55729">
    <property type="entry name" value="Acyl-CoA N-acyltransferases (Nat)"/>
    <property type="match status" value="1"/>
</dbReference>
<dbReference type="EMBL" id="JACHJO010000002">
    <property type="protein sequence ID" value="MBB6118906.1"/>
    <property type="molecule type" value="Genomic_DNA"/>
</dbReference>
<dbReference type="AlphaFoldDB" id="A0A841INQ5"/>
<dbReference type="Gene3D" id="3.40.630.30">
    <property type="match status" value="1"/>
</dbReference>
<keyword evidence="2" id="KW-0687">Ribonucleoprotein</keyword>
<keyword evidence="2" id="KW-0689">Ribosomal protein</keyword>
<organism evidence="2 3">
    <name type="scientific">Nocardiopsis algeriensis</name>
    <dbReference type="NCBI Taxonomy" id="1478215"/>
    <lineage>
        <taxon>Bacteria</taxon>
        <taxon>Bacillati</taxon>
        <taxon>Actinomycetota</taxon>
        <taxon>Actinomycetes</taxon>
        <taxon>Streptosporangiales</taxon>
        <taxon>Nocardiopsidaceae</taxon>
        <taxon>Nocardiopsis</taxon>
    </lineage>
</organism>
<dbReference type="InterPro" id="IPR000182">
    <property type="entry name" value="GNAT_dom"/>
</dbReference>
<accession>A0A841INQ5</accession>